<dbReference type="EMBL" id="AASVQO010000026">
    <property type="protein sequence ID" value="EFH3676189.1"/>
    <property type="molecule type" value="Genomic_DNA"/>
</dbReference>
<protein>
    <submittedName>
        <fullName evidence="9">Plasmid partitioning/stability family protein</fullName>
    </submittedName>
    <submittedName>
        <fullName evidence="1 12">Plasmid stability protein</fullName>
    </submittedName>
    <submittedName>
        <fullName evidence="2 13">Stable plasmid inheritance protein</fullName>
    </submittedName>
</protein>
<evidence type="ECO:0000313" key="4">
    <source>
        <dbReference type="EMBL" id="EFH3676189.1"/>
    </source>
</evidence>
<dbReference type="EMBL" id="RNLZ01000100">
    <property type="protein sequence ID" value="MGE17010.1"/>
    <property type="molecule type" value="Genomic_DNA"/>
</dbReference>
<evidence type="ECO:0000313" key="13">
    <source>
        <dbReference type="EMBL" id="SQP84266.1"/>
    </source>
</evidence>
<geneLocation type="plasmid" evidence="17">
    <name>prhb30-c10_2</name>
</geneLocation>
<dbReference type="Proteomes" id="UP000272336">
    <property type="component" value="Unassembled WGS sequence"/>
</dbReference>
<geneLocation type="plasmid" evidence="11">
    <name>pRHB30-C10_2</name>
</geneLocation>
<evidence type="ECO:0000313" key="6">
    <source>
        <dbReference type="EMBL" id="EFL9839561.1"/>
    </source>
</evidence>
<reference evidence="3 21" key="6">
    <citation type="submission" date="2019-07" db="EMBL/GenBank/DDBJ databases">
        <authorList>
            <consortium name="GenomeTrakr network: Whole genome sequencing for foodborne pathogen traceback"/>
        </authorList>
    </citation>
    <scope>NUCLEOTIDE SEQUENCE [LARGE SCALE GENOMIC DNA]</scope>
    <source>
        <strain evidence="7 18">AZ-TG73163</strain>
        <strain evidence="6 22">AZ-TG73583</strain>
        <strain evidence="3 21">PSU-1859</strain>
        <strain evidence="5 19">PSU-2072</strain>
        <strain evidence="8">PSU-2311</strain>
    </source>
</reference>
<dbReference type="EMBL" id="LT985231">
    <property type="protein sequence ID" value="SPD97018.1"/>
    <property type="molecule type" value="Genomic_DNA"/>
</dbReference>
<evidence type="ECO:0000313" key="19">
    <source>
        <dbReference type="Proteomes" id="UP000530628"/>
    </source>
</evidence>
<dbReference type="Proteomes" id="UP000543252">
    <property type="component" value="Unassembled WGS sequence"/>
</dbReference>
<dbReference type="EMBL" id="AATJOC010000022">
    <property type="protein sequence ID" value="EFM0255356.1"/>
    <property type="molecule type" value="Genomic_DNA"/>
</dbReference>
<evidence type="ECO:0000313" key="11">
    <source>
        <dbReference type="EMBL" id="QMF70343.1"/>
    </source>
</evidence>
<geneLocation type="plasmid" evidence="1">
    <name>pE17.16</name>
</geneLocation>
<evidence type="ECO:0000313" key="1">
    <source>
        <dbReference type="EMBL" id="AIG72276.1"/>
    </source>
</evidence>
<evidence type="ECO:0000313" key="9">
    <source>
        <dbReference type="EMBL" id="MDO2733126.1"/>
    </source>
</evidence>
<dbReference type="AlphaFoldDB" id="A0A075UIQ9"/>
<geneLocation type="plasmid" evidence="16">
    <name>rcs37_pii</name>
</geneLocation>
<reference evidence="13 14" key="5">
    <citation type="submission" date="2018-06" db="EMBL/GenBank/DDBJ databases">
        <authorList>
            <consortium name="Pathogen Informatics"/>
            <person name="Doyle S."/>
        </authorList>
    </citation>
    <scope>NUCLEOTIDE SEQUENCE [LARGE SCALE GENOMIC DNA]</scope>
    <source>
        <strain evidence="13 14">VREC0535</strain>
    </source>
</reference>
<sequence length="130" mass="14553">MYEGEERKKLSLYLHPEDSADCLALAEIETVPRKKRGELYRQALITGLIMHQLDERIPAVLTALFTRELNADEVISQIARITGWKPSSGDLKEVLKALGGLQSTVSPEHSQDDGEQARLKAARVKMQNLI</sequence>
<evidence type="ECO:0000313" key="7">
    <source>
        <dbReference type="EMBL" id="EFM0255356.1"/>
    </source>
</evidence>
<geneLocation type="plasmid" evidence="2">
    <name>2</name>
</geneLocation>
<organism evidence="1">
    <name type="scientific">Escherichia coli</name>
    <dbReference type="NCBI Taxonomy" id="562"/>
    <lineage>
        <taxon>Bacteria</taxon>
        <taxon>Pseudomonadati</taxon>
        <taxon>Pseudomonadota</taxon>
        <taxon>Gammaproteobacteria</taxon>
        <taxon>Enterobacterales</taxon>
        <taxon>Enterobacteriaceae</taxon>
        <taxon>Escherichia</taxon>
    </lineage>
</organism>
<reference evidence="4 20" key="7">
    <citation type="submission" date="2019-12" db="EMBL/GenBank/DDBJ databases">
        <authorList>
            <consortium name="NARMS: The National Antimicrobial Resistance Monitoring System"/>
        </authorList>
    </citation>
    <scope>NUCLEOTIDE SEQUENCE [LARGE SCALE GENOMIC DNA]</scope>
    <source>
        <strain evidence="10 15">CVM N17EC0060</strain>
        <strain evidence="4 20">CVM N19EC0189</strain>
    </source>
</reference>
<dbReference type="PATRIC" id="fig|562.10475.peg.4715"/>
<evidence type="ECO:0000313" key="18">
    <source>
        <dbReference type="Proteomes" id="UP000527548"/>
    </source>
</evidence>
<gene>
    <name evidence="12" type="primary">stbB</name>
    <name evidence="2" type="synonym">stbB_4</name>
    <name evidence="7" type="ORF">C719_004613</name>
    <name evidence="10" type="ORF">D9D43_26310</name>
    <name evidence="6" type="ORF">EN85_004637</name>
    <name evidence="2" type="ORF">ETECE562_05315</name>
    <name evidence="4" type="ORF">F9461_23755</name>
    <name evidence="3" type="ORF">FPS11_24740</name>
    <name evidence="5" type="ORF">GNW61_16210</name>
    <name evidence="8" type="ORF">GTP92_18155</name>
    <name evidence="11" type="ORF">HVY77_26245</name>
    <name evidence="9" type="ORF">Q2V64_26095</name>
    <name evidence="12" type="ORF">RCS37_PII0046</name>
    <name evidence="13" type="ORF">SAMEA3752557_03623</name>
</gene>
<accession>A0A075UIQ9</accession>
<evidence type="ECO:0000313" key="5">
    <source>
        <dbReference type="EMBL" id="EFH6650282.1"/>
    </source>
</evidence>
<evidence type="ECO:0000313" key="17">
    <source>
        <dbReference type="Proteomes" id="UP000512322"/>
    </source>
</evidence>
<reference evidence="9" key="10">
    <citation type="submission" date="2023-07" db="EMBL/GenBank/DDBJ databases">
        <title>High risk of intestinal colonization with ESBL-producing Escherichia coli among soldiers of military contingents in specific geographic regions.</title>
        <authorList>
            <person name="Literacka E."/>
        </authorList>
    </citation>
    <scope>NUCLEOTIDE SEQUENCE</scope>
    <source>
        <strain evidence="9">33</strain>
    </source>
</reference>
<dbReference type="EMBL" id="UCZA01000023">
    <property type="protein sequence ID" value="SQP84266.1"/>
    <property type="molecule type" value="Genomic_DNA"/>
</dbReference>
<dbReference type="Proteomes" id="UP000310671">
    <property type="component" value="Plasmid rcs37_pii"/>
</dbReference>
<reference evidence="2" key="9">
    <citation type="submission" date="2020-09" db="EMBL/GenBank/DDBJ databases">
        <authorList>
            <person name="Page A."/>
            <person name="Bastkowski S."/>
        </authorList>
    </citation>
    <scope>NUCLEOTIDE SEQUENCE [LARGE SCALE GENOMIC DNA]</scope>
    <source>
        <strain evidence="2">L6_E562_ETEC</strain>
        <plasmid evidence="2">2</plasmid>
    </source>
</reference>
<evidence type="ECO:0000313" key="10">
    <source>
        <dbReference type="EMBL" id="MGE17010.1"/>
    </source>
</evidence>
<reference evidence="12" key="4">
    <citation type="submission" date="2018-02" db="EMBL/GenBank/DDBJ databases">
        <authorList>
            <person name="Cohen D.B."/>
            <person name="Kent A.D."/>
        </authorList>
    </citation>
    <scope>NUCLEOTIDE SEQUENCE</scope>
    <source>
        <strain evidence="12">730</strain>
    </source>
</reference>
<geneLocation type="plasmid" evidence="12">
    <name>RCS37_pII</name>
</geneLocation>
<evidence type="ECO:0000313" key="16">
    <source>
        <dbReference type="Proteomes" id="UP000310671"/>
    </source>
</evidence>
<dbReference type="RefSeq" id="WP_000272884.1">
    <property type="nucleotide sequence ID" value="NC_024975.1"/>
</dbReference>
<dbReference type="InterPro" id="IPR038307">
    <property type="entry name" value="StbB_sf"/>
</dbReference>
<evidence type="ECO:0000313" key="12">
    <source>
        <dbReference type="EMBL" id="SPD97018.1"/>
    </source>
</evidence>
<evidence type="ECO:0000313" key="3">
    <source>
        <dbReference type="EMBL" id="EFB3618060.1"/>
    </source>
</evidence>
<reference evidence="1" key="1">
    <citation type="journal article" date="2014" name="Genome Announc.">
        <title>Complete Genome Sequences of IncI1 Plasmids Carrying Extended-Spectrum beta-Lactamase Genes.</title>
        <authorList>
            <person name="Brouwer M.S."/>
            <person name="Bossers A."/>
            <person name="Harders F."/>
            <person name="van Essen-Zandbergen A."/>
            <person name="Mevius D.J."/>
            <person name="Smith H.E."/>
        </authorList>
    </citation>
    <scope>NUCLEOTIDE SEQUENCE</scope>
    <source>
        <strain evidence="1">E17.16</strain>
        <plasmid evidence="1">pE17.16</plasmid>
    </source>
</reference>
<evidence type="ECO:0000313" key="20">
    <source>
        <dbReference type="Proteomes" id="UP000534496"/>
    </source>
</evidence>
<dbReference type="Proteomes" id="UP000250671">
    <property type="component" value="Unassembled WGS sequence"/>
</dbReference>
<dbReference type="Pfam" id="PF10784">
    <property type="entry name" value="Plasmid_stab_B"/>
    <property type="match status" value="1"/>
</dbReference>
<dbReference type="EMBL" id="LR883001">
    <property type="protein sequence ID" value="CAD6024573.1"/>
    <property type="molecule type" value="Genomic_DNA"/>
</dbReference>
<dbReference type="Proteomes" id="UP001174465">
    <property type="component" value="Unassembled WGS sequence"/>
</dbReference>
<dbReference type="EMBL" id="AASFMQ010000055">
    <property type="protein sequence ID" value="EFB3618060.1"/>
    <property type="molecule type" value="Genomic_DNA"/>
</dbReference>
<dbReference type="EMBL" id="AASWOY010000040">
    <property type="protein sequence ID" value="EFH6650282.1"/>
    <property type="molecule type" value="Genomic_DNA"/>
</dbReference>
<evidence type="ECO:0000313" key="22">
    <source>
        <dbReference type="Proteomes" id="UP000543257"/>
    </source>
</evidence>
<dbReference type="Proteomes" id="UP000543257">
    <property type="component" value="Unassembled WGS sequence"/>
</dbReference>
<dbReference type="InterPro" id="IPR019720">
    <property type="entry name" value="Plasmid_stability_protein_StbB"/>
</dbReference>
<dbReference type="EMBL" id="AAXDPX010000019">
    <property type="protein sequence ID" value="EGO6680225.1"/>
    <property type="molecule type" value="Genomic_DNA"/>
</dbReference>
<keyword evidence="1" id="KW-0614">Plasmid</keyword>
<evidence type="ECO:0000313" key="8">
    <source>
        <dbReference type="EMBL" id="EGO6680225.1"/>
    </source>
</evidence>
<reference evidence="16" key="3">
    <citation type="submission" date="2018-02" db="EMBL/GenBank/DDBJ databases">
        <authorList>
            <person name="Cea G.-C."/>
            <person name="William W."/>
        </authorList>
    </citation>
    <scope>NUCLEOTIDE SEQUENCE [LARGE SCALE GENOMIC DNA]</scope>
    <source>
        <strain evidence="16">730</strain>
        <plasmid evidence="16">rcs37_pii</plasmid>
    </source>
</reference>
<evidence type="ECO:0000313" key="2">
    <source>
        <dbReference type="EMBL" id="CAD6024573.1"/>
    </source>
</evidence>
<dbReference type="Gene3D" id="6.10.290.20">
    <property type="match status" value="1"/>
</dbReference>
<dbReference type="EMBL" id="CP057294">
    <property type="protein sequence ID" value="QMF70343.1"/>
    <property type="molecule type" value="Genomic_DNA"/>
</dbReference>
<dbReference type="EMBL" id="CP008733">
    <property type="protein sequence ID" value="AIG72276.1"/>
    <property type="molecule type" value="Genomic_DNA"/>
</dbReference>
<dbReference type="Proteomes" id="UP000527548">
    <property type="component" value="Unassembled WGS sequence"/>
</dbReference>
<dbReference type="EMBL" id="JAUKZB010000039">
    <property type="protein sequence ID" value="MDO2733126.1"/>
    <property type="molecule type" value="Genomic_DNA"/>
</dbReference>
<evidence type="ECO:0000313" key="21">
    <source>
        <dbReference type="Proteomes" id="UP000543252"/>
    </source>
</evidence>
<dbReference type="EMBL" id="AATJKW010000055">
    <property type="protein sequence ID" value="EFL9839561.1"/>
    <property type="molecule type" value="Genomic_DNA"/>
</dbReference>
<dbReference type="Proteomes" id="UP000600030">
    <property type="component" value="Unassembled WGS sequence"/>
</dbReference>
<dbReference type="Proteomes" id="UP000512322">
    <property type="component" value="Plasmid pRHB30-C10_2"/>
</dbReference>
<evidence type="ECO:0000313" key="15">
    <source>
        <dbReference type="Proteomes" id="UP000272336"/>
    </source>
</evidence>
<evidence type="ECO:0000313" key="14">
    <source>
        <dbReference type="Proteomes" id="UP000250671"/>
    </source>
</evidence>
<dbReference type="Proteomes" id="UP000534496">
    <property type="component" value="Unassembled WGS sequence"/>
</dbReference>
<dbReference type="Proteomes" id="UP000530628">
    <property type="component" value="Unassembled WGS sequence"/>
</dbReference>
<name>A0A075UIQ9_ECOLX</name>
<proteinExistence type="predicted"/>
<reference evidence="1" key="2">
    <citation type="submission" date="2014-05" db="EMBL/GenBank/DDBJ databases">
        <authorList>
            <person name="Brouwer M.S.M."/>
            <person name="Bossers A."/>
            <person name="Harders F."/>
            <person name="Mevius D.J."/>
            <person name="Smith H.E."/>
        </authorList>
    </citation>
    <scope>NUCLEOTIDE SEQUENCE</scope>
    <source>
        <strain evidence="1">E17.16</strain>
        <plasmid evidence="1">pE17.16</plasmid>
    </source>
</reference>
<reference evidence="11 17" key="8">
    <citation type="submission" date="2020-06" db="EMBL/GenBank/DDBJ databases">
        <title>REHAB project genomes.</title>
        <authorList>
            <person name="Shaw L.P."/>
        </authorList>
    </citation>
    <scope>NUCLEOTIDE SEQUENCE [LARGE SCALE GENOMIC DNA]</scope>
    <source>
        <strain evidence="11 17">RHB30-C10</strain>
        <plasmid evidence="17">prhb30-c10_2</plasmid>
        <plasmid evidence="11">pRHB30-C10_2</plasmid>
    </source>
</reference>